<dbReference type="AlphaFoldDB" id="A0A3M7Q5E9"/>
<dbReference type="Proteomes" id="UP000276133">
    <property type="component" value="Unassembled WGS sequence"/>
</dbReference>
<dbReference type="EMBL" id="REGN01007320">
    <property type="protein sequence ID" value="RNA06666.1"/>
    <property type="molecule type" value="Genomic_DNA"/>
</dbReference>
<organism evidence="1 2">
    <name type="scientific">Brachionus plicatilis</name>
    <name type="common">Marine rotifer</name>
    <name type="synonym">Brachionus muelleri</name>
    <dbReference type="NCBI Taxonomy" id="10195"/>
    <lineage>
        <taxon>Eukaryota</taxon>
        <taxon>Metazoa</taxon>
        <taxon>Spiralia</taxon>
        <taxon>Gnathifera</taxon>
        <taxon>Rotifera</taxon>
        <taxon>Eurotatoria</taxon>
        <taxon>Monogononta</taxon>
        <taxon>Pseudotrocha</taxon>
        <taxon>Ploima</taxon>
        <taxon>Brachionidae</taxon>
        <taxon>Brachionus</taxon>
    </lineage>
</organism>
<reference evidence="1 2" key="1">
    <citation type="journal article" date="2018" name="Sci. Rep.">
        <title>Genomic signatures of local adaptation to the degree of environmental predictability in rotifers.</title>
        <authorList>
            <person name="Franch-Gras L."/>
            <person name="Hahn C."/>
            <person name="Garcia-Roger E.M."/>
            <person name="Carmona M.J."/>
            <person name="Serra M."/>
            <person name="Gomez A."/>
        </authorList>
    </citation>
    <scope>NUCLEOTIDE SEQUENCE [LARGE SCALE GENOMIC DNA]</scope>
    <source>
        <strain evidence="1">HYR1</strain>
    </source>
</reference>
<proteinExistence type="predicted"/>
<name>A0A3M7Q5E9_BRAPC</name>
<sequence>MAVSWIQANNQPIYFLYPSISQPNTYSSWNWQTSFNCSINNSVFKSDFASYYYSNFQSIHHIVPNRRYRRMSNYFIKIFQSSYLKILRFSRIFKSNKKKRIFNTFHRMKKFSEKEQSVIYKLSFIIKFYFSMCNVQGATIGDLLVGHLNKLVVLIYRIW</sequence>
<comment type="caution">
    <text evidence="1">The sequence shown here is derived from an EMBL/GenBank/DDBJ whole genome shotgun (WGS) entry which is preliminary data.</text>
</comment>
<evidence type="ECO:0000313" key="2">
    <source>
        <dbReference type="Proteomes" id="UP000276133"/>
    </source>
</evidence>
<gene>
    <name evidence="1" type="ORF">BpHYR1_053855</name>
</gene>
<accession>A0A3M7Q5E9</accession>
<keyword evidence="2" id="KW-1185">Reference proteome</keyword>
<protein>
    <submittedName>
        <fullName evidence="1">Uncharacterized protein</fullName>
    </submittedName>
</protein>
<evidence type="ECO:0000313" key="1">
    <source>
        <dbReference type="EMBL" id="RNA06666.1"/>
    </source>
</evidence>